<dbReference type="InterPro" id="IPR001401">
    <property type="entry name" value="Dynamin_GTPase"/>
</dbReference>
<gene>
    <name evidence="6" type="ORF">Agabi119p4_10306</name>
</gene>
<dbReference type="Pfam" id="PF01031">
    <property type="entry name" value="Dynamin_M"/>
    <property type="match status" value="1"/>
</dbReference>
<dbReference type="GO" id="GO:0005739">
    <property type="term" value="C:mitochondrion"/>
    <property type="evidence" value="ECO:0007669"/>
    <property type="project" value="TreeGrafter"/>
</dbReference>
<name>A0A8H7C252_AGABI</name>
<dbReference type="InterPro" id="IPR020850">
    <property type="entry name" value="GED_dom"/>
</dbReference>
<dbReference type="PROSITE" id="PS51718">
    <property type="entry name" value="G_DYNAMIN_2"/>
    <property type="match status" value="1"/>
</dbReference>
<dbReference type="SUPFAM" id="SSF52540">
    <property type="entry name" value="P-loop containing nucleoside triphosphate hydrolases"/>
    <property type="match status" value="1"/>
</dbReference>
<dbReference type="GO" id="GO:0005525">
    <property type="term" value="F:GTP binding"/>
    <property type="evidence" value="ECO:0007669"/>
    <property type="project" value="InterPro"/>
</dbReference>
<feature type="compositionally biased region" description="Pro residues" evidence="3">
    <location>
        <begin position="34"/>
        <end position="52"/>
    </location>
</feature>
<feature type="compositionally biased region" description="Low complexity" evidence="3">
    <location>
        <begin position="164"/>
        <end position="183"/>
    </location>
</feature>
<organism evidence="6 7">
    <name type="scientific">Agaricus bisporus var. burnettii</name>
    <dbReference type="NCBI Taxonomy" id="192524"/>
    <lineage>
        <taxon>Eukaryota</taxon>
        <taxon>Fungi</taxon>
        <taxon>Dikarya</taxon>
        <taxon>Basidiomycota</taxon>
        <taxon>Agaricomycotina</taxon>
        <taxon>Agaricomycetes</taxon>
        <taxon>Agaricomycetidae</taxon>
        <taxon>Agaricales</taxon>
        <taxon>Agaricineae</taxon>
        <taxon>Agaricaceae</taxon>
        <taxon>Agaricus</taxon>
    </lineage>
</organism>
<dbReference type="SMART" id="SM00053">
    <property type="entry name" value="DYNc"/>
    <property type="match status" value="1"/>
</dbReference>
<keyword evidence="1" id="KW-0547">Nucleotide-binding</keyword>
<dbReference type="GO" id="GO:0016020">
    <property type="term" value="C:membrane"/>
    <property type="evidence" value="ECO:0007669"/>
    <property type="project" value="TreeGrafter"/>
</dbReference>
<dbReference type="EMBL" id="JABXXO010000014">
    <property type="protein sequence ID" value="KAF7760897.1"/>
    <property type="molecule type" value="Genomic_DNA"/>
</dbReference>
<dbReference type="PRINTS" id="PR00195">
    <property type="entry name" value="DYNAMIN"/>
</dbReference>
<evidence type="ECO:0000259" key="5">
    <source>
        <dbReference type="PROSITE" id="PS51718"/>
    </source>
</evidence>
<dbReference type="GO" id="GO:0000266">
    <property type="term" value="P:mitochondrial fission"/>
    <property type="evidence" value="ECO:0007669"/>
    <property type="project" value="TreeGrafter"/>
</dbReference>
<dbReference type="GO" id="GO:0005874">
    <property type="term" value="C:microtubule"/>
    <property type="evidence" value="ECO:0007669"/>
    <property type="project" value="TreeGrafter"/>
</dbReference>
<dbReference type="InterPro" id="IPR003130">
    <property type="entry name" value="GED"/>
</dbReference>
<evidence type="ECO:0000256" key="2">
    <source>
        <dbReference type="ARBA" id="ARBA00023134"/>
    </source>
</evidence>
<dbReference type="Pfam" id="PF00350">
    <property type="entry name" value="Dynamin_N"/>
    <property type="match status" value="1"/>
</dbReference>
<feature type="region of interest" description="Disordered" evidence="3">
    <location>
        <begin position="1"/>
        <end position="61"/>
    </location>
</feature>
<comment type="caution">
    <text evidence="6">The sequence shown here is derived from an EMBL/GenBank/DDBJ whole genome shotgun (WGS) entry which is preliminary data.</text>
</comment>
<dbReference type="GO" id="GO:0048312">
    <property type="term" value="P:intracellular distribution of mitochondria"/>
    <property type="evidence" value="ECO:0007669"/>
    <property type="project" value="TreeGrafter"/>
</dbReference>
<protein>
    <recommendedName>
        <fullName evidence="8">GED domain-containing protein</fullName>
    </recommendedName>
</protein>
<dbReference type="GO" id="GO:0016559">
    <property type="term" value="P:peroxisome fission"/>
    <property type="evidence" value="ECO:0007669"/>
    <property type="project" value="TreeGrafter"/>
</dbReference>
<dbReference type="GO" id="GO:0003924">
    <property type="term" value="F:GTPase activity"/>
    <property type="evidence" value="ECO:0007669"/>
    <property type="project" value="InterPro"/>
</dbReference>
<dbReference type="InterPro" id="IPR027417">
    <property type="entry name" value="P-loop_NTPase"/>
</dbReference>
<evidence type="ECO:0008006" key="8">
    <source>
        <dbReference type="Google" id="ProtNLM"/>
    </source>
</evidence>
<reference evidence="6 7" key="1">
    <citation type="journal article" name="Sci. Rep.">
        <title>Telomere-to-telomere assembled and centromere annotated genomes of the two main subspecies of the button mushroom Agaricus bisporus reveal especially polymorphic chromosome ends.</title>
        <authorList>
            <person name="Sonnenberg A.S.M."/>
            <person name="Sedaghat-Telgerd N."/>
            <person name="Lavrijssen B."/>
            <person name="Ohm R.A."/>
            <person name="Hendrickx P.M."/>
            <person name="Scholtmeijer K."/>
            <person name="Baars J.J.P."/>
            <person name="van Peer A."/>
        </authorList>
    </citation>
    <scope>NUCLEOTIDE SEQUENCE [LARGE SCALE GENOMIC DNA]</scope>
    <source>
        <strain evidence="6 7">H119_p4</strain>
    </source>
</reference>
<keyword evidence="2" id="KW-0342">GTP-binding</keyword>
<dbReference type="InterPro" id="IPR022812">
    <property type="entry name" value="Dynamin"/>
</dbReference>
<proteinExistence type="predicted"/>
<dbReference type="Pfam" id="PF02212">
    <property type="entry name" value="GED"/>
    <property type="match status" value="1"/>
</dbReference>
<dbReference type="PANTHER" id="PTHR11566:SF21">
    <property type="entry name" value="DYNAMIN RELATED PROTEIN 1, ISOFORM A"/>
    <property type="match status" value="1"/>
</dbReference>
<evidence type="ECO:0000256" key="1">
    <source>
        <dbReference type="ARBA" id="ARBA00022741"/>
    </source>
</evidence>
<dbReference type="Proteomes" id="UP000629468">
    <property type="component" value="Unassembled WGS sequence"/>
</dbReference>
<feature type="domain" description="Dynamin-type G" evidence="5">
    <location>
        <begin position="86"/>
        <end position="432"/>
    </location>
</feature>
<dbReference type="PANTHER" id="PTHR11566">
    <property type="entry name" value="DYNAMIN"/>
    <property type="match status" value="1"/>
</dbReference>
<accession>A0A8H7C252</accession>
<dbReference type="InterPro" id="IPR045063">
    <property type="entry name" value="Dynamin_N"/>
</dbReference>
<evidence type="ECO:0000313" key="6">
    <source>
        <dbReference type="EMBL" id="KAF7760897.1"/>
    </source>
</evidence>
<dbReference type="InterPro" id="IPR000375">
    <property type="entry name" value="Dynamin_stalk"/>
</dbReference>
<dbReference type="InterPro" id="IPR030381">
    <property type="entry name" value="G_DYNAMIN_dom"/>
</dbReference>
<feature type="domain" description="GED" evidence="4">
    <location>
        <begin position="660"/>
        <end position="753"/>
    </location>
</feature>
<evidence type="ECO:0000256" key="3">
    <source>
        <dbReference type="SAM" id="MobiDB-lite"/>
    </source>
</evidence>
<dbReference type="GO" id="GO:0008017">
    <property type="term" value="F:microtubule binding"/>
    <property type="evidence" value="ECO:0007669"/>
    <property type="project" value="TreeGrafter"/>
</dbReference>
<dbReference type="PROSITE" id="PS51388">
    <property type="entry name" value="GED"/>
    <property type="match status" value="1"/>
</dbReference>
<dbReference type="Gene3D" id="1.20.120.1240">
    <property type="entry name" value="Dynamin, middle domain"/>
    <property type="match status" value="1"/>
</dbReference>
<feature type="region of interest" description="Disordered" evidence="3">
    <location>
        <begin position="164"/>
        <end position="197"/>
    </location>
</feature>
<sequence length="753" mass="83726">MNNLFSSMSRRGRHRPSNSSDDTDRLSFAGSIPNTPPTLPAQPPVPQPPLPPGDGRDTLSGGEYARRCRTLMTLLKDLRALGADTVFDLPKIVVIGNQSAGKSSLIEAVTGINVPRDSGTCTRCPMECSMSSDTTSWSCTISLRSGTSTSVPPTSPRVLRSTRGASIASASSTASAGVTPTPARASTGVRNITTQSFGPTITDKSQVELWLRRAQGAILSTDADKSQWLNKSAEEIRQAIQNKTGMRDFTEDTIVVDIQDPTATDLSFVDLPGLISNADPGSIDLIKNLVRQHVAGENTLILVTIPASDDIQNHGAVVLAKEADGNGDRTIVVLTKPDSLGPGDTGLQETWRQTFKNRNVPENKNYLRHGYYCVQLPNDQQRQQGLTAHTLPDYLGVTWPWSEFAGQGRFGVTNLVKNVSALLVQMIEANLPALRAAIELALRQCVNRLGQLPPVVSHDNEMASILLMVNAFLRELEAASSGESHKSLAQDCRRRYRELRDEVEGTCPKFQRNGIDDNTYDIPAVRKVIDECTGWELPGIIPYDAYKTLIKRFLAGWKDPVQNCFEDVHVSFSDFVAALANKHFSGFSHLNAFVLNHIRLELQSSKSTAQISVLKLLDIEKQPPFSQRGDFGEEQEKWMRTYWSHFFPHESDRWYRTKDEIHVMATVRTYFKFAFERFADTVLLMQEQDLVKSLRPKLEEALYKEVTDLSATPSGLKRLLAEDEAIARERDDLTSRKERMMDIRNRLNMYGTV</sequence>
<evidence type="ECO:0000313" key="7">
    <source>
        <dbReference type="Proteomes" id="UP000629468"/>
    </source>
</evidence>
<feature type="compositionally biased region" description="Polar residues" evidence="3">
    <location>
        <begin position="188"/>
        <end position="197"/>
    </location>
</feature>
<dbReference type="GO" id="GO:0006897">
    <property type="term" value="P:endocytosis"/>
    <property type="evidence" value="ECO:0007669"/>
    <property type="project" value="TreeGrafter"/>
</dbReference>
<dbReference type="AlphaFoldDB" id="A0A8H7C252"/>
<evidence type="ECO:0000259" key="4">
    <source>
        <dbReference type="PROSITE" id="PS51388"/>
    </source>
</evidence>
<dbReference type="Gene3D" id="3.40.50.300">
    <property type="entry name" value="P-loop containing nucleotide triphosphate hydrolases"/>
    <property type="match status" value="1"/>
</dbReference>